<comment type="caution">
    <text evidence="2">The sequence shown here is derived from an EMBL/GenBank/DDBJ whole genome shotgun (WGS) entry which is preliminary data.</text>
</comment>
<reference evidence="2 3" key="1">
    <citation type="submission" date="2023-03" db="EMBL/GenBank/DDBJ databases">
        <title>Draft genome sequence of type strain Streptomyces ferralitis JCM 14344.</title>
        <authorList>
            <person name="Klaysubun C."/>
            <person name="Duangmal K."/>
        </authorList>
    </citation>
    <scope>NUCLEOTIDE SEQUENCE [LARGE SCALE GENOMIC DNA]</scope>
    <source>
        <strain evidence="2 3">JCM 14344</strain>
    </source>
</reference>
<name>A0ABT5YUW9_9ACTN</name>
<keyword evidence="3" id="KW-1185">Reference proteome</keyword>
<dbReference type="RefSeq" id="WP_275809746.1">
    <property type="nucleotide sequence ID" value="NZ_BAAANM010000011.1"/>
</dbReference>
<evidence type="ECO:0000313" key="3">
    <source>
        <dbReference type="Proteomes" id="UP001220022"/>
    </source>
</evidence>
<evidence type="ECO:0000256" key="1">
    <source>
        <dbReference type="SAM" id="MobiDB-lite"/>
    </source>
</evidence>
<accession>A0ABT5YUW9</accession>
<feature type="region of interest" description="Disordered" evidence="1">
    <location>
        <begin position="65"/>
        <end position="94"/>
    </location>
</feature>
<dbReference type="Proteomes" id="UP001220022">
    <property type="component" value="Unassembled WGS sequence"/>
</dbReference>
<dbReference type="EMBL" id="JARHTQ010000003">
    <property type="protein sequence ID" value="MDF2255402.1"/>
    <property type="molecule type" value="Genomic_DNA"/>
</dbReference>
<evidence type="ECO:0000313" key="2">
    <source>
        <dbReference type="EMBL" id="MDF2255402.1"/>
    </source>
</evidence>
<organism evidence="2 3">
    <name type="scientific">Streptantibioticus ferralitis</name>
    <dbReference type="NCBI Taxonomy" id="236510"/>
    <lineage>
        <taxon>Bacteria</taxon>
        <taxon>Bacillati</taxon>
        <taxon>Actinomycetota</taxon>
        <taxon>Actinomycetes</taxon>
        <taxon>Kitasatosporales</taxon>
        <taxon>Streptomycetaceae</taxon>
        <taxon>Streptantibioticus</taxon>
    </lineage>
</organism>
<protein>
    <submittedName>
        <fullName evidence="2">Helix-turn-helix domain-containing protein</fullName>
    </submittedName>
</protein>
<gene>
    <name evidence="2" type="ORF">P2L57_06590</name>
</gene>
<proteinExistence type="predicted"/>
<sequence length="94" mass="10418">MPPDMPMPISLHSYPEAAAALKVDESWLRRHIKKLPHTKLGGRVLFTDSDLRRIIDLFHQEPGPGIRPTAIRAAGPHPLGALCPLPRSTTRRTA</sequence>